<evidence type="ECO:0000256" key="5">
    <source>
        <dbReference type="ARBA" id="ARBA00022989"/>
    </source>
</evidence>
<dbReference type="PANTHER" id="PTHR33281">
    <property type="entry name" value="UPF0187 PROTEIN YNEE"/>
    <property type="match status" value="1"/>
</dbReference>
<keyword evidence="7 9" id="KW-0472">Membrane</keyword>
<dbReference type="Pfam" id="PF25539">
    <property type="entry name" value="Bestrophin_2"/>
    <property type="match status" value="1"/>
</dbReference>
<comment type="subcellular location">
    <subcellularLocation>
        <location evidence="1">Cell membrane</location>
        <topology evidence="1">Multi-pass membrane protein</topology>
    </subcellularLocation>
</comment>
<sequence>MHLFFHALRAITLGFFDRKLTFLRQTFSYVGWSVFWLLLWDIAITVDYMIFVDQRAQLPSIPLTLIGSALIVLTSFRNTSAYQRWWEARTLWGGMVNSSRSFTRQALTLIDDGDEHFNAIKTVLIERHLAYVRCLACQLSGDPLPKEVRTYLGKEEWAMRKETNNFANAILSGSSSLIALEYRAGRLDSIRLERLEATFVDMSNWQGGMERIANTPLPYPYVNFPRLFIFLFCVLMPIGLVESLEWYTPLASTVVGFIFLAMEKVGTDLQNPFQRSRHQITMGTICNTIEGNLRTMLRDARGGYASVSEIVRDSRMNSPERDSV</sequence>
<evidence type="ECO:0000256" key="8">
    <source>
        <dbReference type="ARBA" id="ARBA00034708"/>
    </source>
</evidence>
<gene>
    <name evidence="10" type="ORF">APT59_08195</name>
</gene>
<keyword evidence="3" id="KW-1003">Cell membrane</keyword>
<name>A0A0U4P7A4_9PSED</name>
<keyword evidence="4 9" id="KW-0812">Transmembrane</keyword>
<comment type="similarity">
    <text evidence="8">Belongs to the anion channel-forming bestrophin (TC 1.A.46) family.</text>
</comment>
<feature type="transmembrane region" description="Helical" evidence="9">
    <location>
        <begin position="57"/>
        <end position="76"/>
    </location>
</feature>
<dbReference type="GO" id="GO:0005254">
    <property type="term" value="F:chloride channel activity"/>
    <property type="evidence" value="ECO:0007669"/>
    <property type="project" value="InterPro"/>
</dbReference>
<evidence type="ECO:0000256" key="9">
    <source>
        <dbReference type="SAM" id="Phobius"/>
    </source>
</evidence>
<evidence type="ECO:0000313" key="11">
    <source>
        <dbReference type="Proteomes" id="UP000064137"/>
    </source>
</evidence>
<dbReference type="Proteomes" id="UP000064137">
    <property type="component" value="Chromosome"/>
</dbReference>
<dbReference type="InterPro" id="IPR044669">
    <property type="entry name" value="YneE/VCCN1/2-like"/>
</dbReference>
<keyword evidence="6" id="KW-0406">Ion transport</keyword>
<evidence type="ECO:0000256" key="7">
    <source>
        <dbReference type="ARBA" id="ARBA00023136"/>
    </source>
</evidence>
<evidence type="ECO:0000256" key="4">
    <source>
        <dbReference type="ARBA" id="ARBA00022692"/>
    </source>
</evidence>
<reference evidence="10 11" key="1">
    <citation type="submission" date="2016-01" db="EMBL/GenBank/DDBJ databases">
        <title>Annotation of Pseudomonas oryzihabitans USDA-ARS-USMARC-56511.</title>
        <authorList>
            <person name="Harhay G.P."/>
            <person name="Harhay D.M."/>
            <person name="Smith T.P.L."/>
            <person name="Bono J.L."/>
            <person name="Heaton M.P."/>
            <person name="Clawson M.L."/>
            <person name="Chitko-Mckown C.G."/>
            <person name="Capik S.F."/>
            <person name="DeDonder K.D."/>
            <person name="Apley M.D."/>
            <person name="Lubbers B.V."/>
            <person name="White B.J."/>
            <person name="Larson R.L."/>
        </authorList>
    </citation>
    <scope>NUCLEOTIDE SEQUENCE [LARGE SCALE GENOMIC DNA]</scope>
    <source>
        <strain evidence="10 11">USDA-ARS-USMARC-56511</strain>
    </source>
</reference>
<protein>
    <submittedName>
        <fullName evidence="10">Effector protein</fullName>
    </submittedName>
</protein>
<keyword evidence="2" id="KW-0813">Transport</keyword>
<evidence type="ECO:0000256" key="3">
    <source>
        <dbReference type="ARBA" id="ARBA00022475"/>
    </source>
</evidence>
<proteinExistence type="inferred from homology"/>
<dbReference type="PANTHER" id="PTHR33281:SF19">
    <property type="entry name" value="VOLTAGE-DEPENDENT ANION CHANNEL-FORMING PROTEIN YNEE"/>
    <property type="match status" value="1"/>
</dbReference>
<keyword evidence="5 9" id="KW-1133">Transmembrane helix</keyword>
<dbReference type="KEGG" id="por:APT59_08195"/>
<dbReference type="EMBL" id="CP013987">
    <property type="protein sequence ID" value="ALZ86817.1"/>
    <property type="molecule type" value="Genomic_DNA"/>
</dbReference>
<accession>A0A0U4P7A4</accession>
<evidence type="ECO:0000313" key="10">
    <source>
        <dbReference type="EMBL" id="ALZ86817.1"/>
    </source>
</evidence>
<feature type="transmembrane region" description="Helical" evidence="9">
    <location>
        <begin position="221"/>
        <end position="240"/>
    </location>
</feature>
<evidence type="ECO:0000256" key="2">
    <source>
        <dbReference type="ARBA" id="ARBA00022448"/>
    </source>
</evidence>
<organism evidence="10 11">
    <name type="scientific">Pseudomonas oryzihabitans</name>
    <dbReference type="NCBI Taxonomy" id="47885"/>
    <lineage>
        <taxon>Bacteria</taxon>
        <taxon>Pseudomonadati</taxon>
        <taxon>Pseudomonadota</taxon>
        <taxon>Gammaproteobacteria</taxon>
        <taxon>Pseudomonadales</taxon>
        <taxon>Pseudomonadaceae</taxon>
        <taxon>Pseudomonas</taxon>
    </lineage>
</organism>
<evidence type="ECO:0000256" key="1">
    <source>
        <dbReference type="ARBA" id="ARBA00004651"/>
    </source>
</evidence>
<feature type="transmembrane region" description="Helical" evidence="9">
    <location>
        <begin position="29"/>
        <end position="51"/>
    </location>
</feature>
<dbReference type="GO" id="GO:0005886">
    <property type="term" value="C:plasma membrane"/>
    <property type="evidence" value="ECO:0007669"/>
    <property type="project" value="UniProtKB-SubCell"/>
</dbReference>
<dbReference type="AlphaFoldDB" id="A0A0U4P7A4"/>
<evidence type="ECO:0000256" key="6">
    <source>
        <dbReference type="ARBA" id="ARBA00023065"/>
    </source>
</evidence>